<keyword evidence="9" id="KW-0249">Electron transport</keyword>
<evidence type="ECO:0000256" key="5">
    <source>
        <dbReference type="ARBA" id="ARBA00022448"/>
    </source>
</evidence>
<evidence type="ECO:0000313" key="15">
    <source>
        <dbReference type="Proteomes" id="UP000242877"/>
    </source>
</evidence>
<evidence type="ECO:0000256" key="11">
    <source>
        <dbReference type="ARBA" id="ARBA00023128"/>
    </source>
</evidence>
<evidence type="ECO:0000256" key="9">
    <source>
        <dbReference type="ARBA" id="ARBA00022982"/>
    </source>
</evidence>
<comment type="similarity">
    <text evidence="3">Belongs to the complex I NDUFA1 subunit family.</text>
</comment>
<keyword evidence="12 13" id="KW-0472">Membrane</keyword>
<reference evidence="14 15" key="1">
    <citation type="journal article" date="2016" name="Genome Biol. Evol.">
        <title>Divergent and convergent evolution of fungal pathogenicity.</title>
        <authorList>
            <person name="Shang Y."/>
            <person name="Xiao G."/>
            <person name="Zheng P."/>
            <person name="Cen K."/>
            <person name="Zhan S."/>
            <person name="Wang C."/>
        </authorList>
    </citation>
    <scope>NUCLEOTIDE SEQUENCE [LARGE SCALE GENOMIC DNA]</scope>
    <source>
        <strain evidence="14 15">ARSEF 7405</strain>
    </source>
</reference>
<protein>
    <recommendedName>
        <fullName evidence="4">NADH dehydrogenase [ubiquinone] 1 alpha subcomplex subunit 1</fullName>
    </recommendedName>
</protein>
<organism evidence="14 15">
    <name type="scientific">Ascosphaera apis ARSEF 7405</name>
    <dbReference type="NCBI Taxonomy" id="392613"/>
    <lineage>
        <taxon>Eukaryota</taxon>
        <taxon>Fungi</taxon>
        <taxon>Dikarya</taxon>
        <taxon>Ascomycota</taxon>
        <taxon>Pezizomycotina</taxon>
        <taxon>Eurotiomycetes</taxon>
        <taxon>Eurotiomycetidae</taxon>
        <taxon>Onygenales</taxon>
        <taxon>Ascosphaeraceae</taxon>
        <taxon>Ascosphaera</taxon>
    </lineage>
</organism>
<keyword evidence="15" id="KW-1185">Reference proteome</keyword>
<dbReference type="Pfam" id="PF15879">
    <property type="entry name" value="MWFE"/>
    <property type="match status" value="1"/>
</dbReference>
<evidence type="ECO:0000256" key="3">
    <source>
        <dbReference type="ARBA" id="ARBA00009960"/>
    </source>
</evidence>
<keyword evidence="7 13" id="KW-0812">Transmembrane</keyword>
<evidence type="ECO:0000256" key="10">
    <source>
        <dbReference type="ARBA" id="ARBA00022989"/>
    </source>
</evidence>
<dbReference type="Proteomes" id="UP000242877">
    <property type="component" value="Unassembled WGS sequence"/>
</dbReference>
<proteinExistence type="inferred from homology"/>
<gene>
    <name evidence="14" type="ORF">AAP_01288</name>
</gene>
<accession>A0A162IKT0</accession>
<dbReference type="PANTHER" id="PTHR17098">
    <property type="entry name" value="NADH-UBIQUINONE OXIDOREDUCTASE MWFE SUBUNIT"/>
    <property type="match status" value="1"/>
</dbReference>
<dbReference type="InterPro" id="IPR017384">
    <property type="entry name" value="NADH_Ub_cplx-1_asu_su-1"/>
</dbReference>
<evidence type="ECO:0000256" key="7">
    <source>
        <dbReference type="ARBA" id="ARBA00022692"/>
    </source>
</evidence>
<keyword evidence="8" id="KW-0999">Mitochondrion inner membrane</keyword>
<dbReference type="AlphaFoldDB" id="A0A162IKT0"/>
<dbReference type="VEuPathDB" id="FungiDB:AAP_01288"/>
<name>A0A162IKT0_9EURO</name>
<comment type="function">
    <text evidence="1">Accessory subunit of the mitochondrial membrane respiratory chain NADH dehydrogenase (Complex I), that is believed not to be involved in catalysis. Complex I functions in the transfer of electrons from NADH to the respiratory chain. The immediate electron acceptor for the enzyme is believed to be ubiquinone.</text>
</comment>
<keyword evidence="11" id="KW-0496">Mitochondrion</keyword>
<dbReference type="PANTHER" id="PTHR17098:SF2">
    <property type="entry name" value="NADH DEHYDROGENASE [UBIQUINONE] 1 ALPHA SUBCOMPLEX SUBUNIT 1"/>
    <property type="match status" value="1"/>
</dbReference>
<evidence type="ECO:0000256" key="2">
    <source>
        <dbReference type="ARBA" id="ARBA00004298"/>
    </source>
</evidence>
<keyword evidence="10 13" id="KW-1133">Transmembrane helix</keyword>
<evidence type="ECO:0000256" key="4">
    <source>
        <dbReference type="ARBA" id="ARBA00016392"/>
    </source>
</evidence>
<evidence type="ECO:0000256" key="12">
    <source>
        <dbReference type="ARBA" id="ARBA00023136"/>
    </source>
</evidence>
<feature type="transmembrane region" description="Helical" evidence="13">
    <location>
        <begin position="12"/>
        <end position="32"/>
    </location>
</feature>
<evidence type="ECO:0000256" key="13">
    <source>
        <dbReference type="SAM" id="Phobius"/>
    </source>
</evidence>
<evidence type="ECO:0000313" key="14">
    <source>
        <dbReference type="EMBL" id="KZZ95612.1"/>
    </source>
</evidence>
<comment type="caution">
    <text evidence="14">The sequence shown here is derived from an EMBL/GenBank/DDBJ whole genome shotgun (WGS) entry which is preliminary data.</text>
</comment>
<comment type="subcellular location">
    <subcellularLocation>
        <location evidence="2">Mitochondrion inner membrane</location>
        <topology evidence="2">Single-pass membrane protein</topology>
        <orientation evidence="2">Matrix side</orientation>
    </subcellularLocation>
</comment>
<keyword evidence="5" id="KW-0813">Transport</keyword>
<keyword evidence="6" id="KW-0679">Respiratory chain</keyword>
<dbReference type="GO" id="GO:0005743">
    <property type="term" value="C:mitochondrial inner membrane"/>
    <property type="evidence" value="ECO:0007669"/>
    <property type="project" value="UniProtKB-SubCell"/>
</dbReference>
<dbReference type="EMBL" id="AZGZ01000004">
    <property type="protein sequence ID" value="KZZ95612.1"/>
    <property type="molecule type" value="Genomic_DNA"/>
</dbReference>
<dbReference type="OrthoDB" id="1920692at2759"/>
<evidence type="ECO:0000256" key="8">
    <source>
        <dbReference type="ARBA" id="ARBA00022792"/>
    </source>
</evidence>
<evidence type="ECO:0000256" key="6">
    <source>
        <dbReference type="ARBA" id="ARBA00022660"/>
    </source>
</evidence>
<sequence length="76" mass="8589">MPVPFEALLPYGIIIGMFGVTGFGLGTLKYFANGHKNPRRAIDTWDKQSTYLTWIKDDFNCEIIIERYALTTDADG</sequence>
<evidence type="ECO:0000256" key="1">
    <source>
        <dbReference type="ARBA" id="ARBA00003195"/>
    </source>
</evidence>